<evidence type="ECO:0000256" key="2">
    <source>
        <dbReference type="ARBA" id="ARBA00009810"/>
    </source>
</evidence>
<dbReference type="Proteomes" id="UP000196082">
    <property type="component" value="Unassembled WGS sequence"/>
</dbReference>
<dbReference type="Pfam" id="PF07715">
    <property type="entry name" value="Plug"/>
    <property type="match status" value="1"/>
</dbReference>
<dbReference type="InterPro" id="IPR036942">
    <property type="entry name" value="Beta-barrel_TonB_sf"/>
</dbReference>
<keyword evidence="7 16" id="KW-0732">Signal</keyword>
<dbReference type="GO" id="GO:0009279">
    <property type="term" value="C:cell outer membrane"/>
    <property type="evidence" value="ECO:0007669"/>
    <property type="project" value="UniProtKB-SubCell"/>
</dbReference>
<feature type="signal peptide" evidence="16">
    <location>
        <begin position="1"/>
        <end position="38"/>
    </location>
</feature>
<feature type="domain" description="Secretin/TonB short N-terminal" evidence="17">
    <location>
        <begin position="64"/>
        <end position="124"/>
    </location>
</feature>
<dbReference type="InterPro" id="IPR011662">
    <property type="entry name" value="Secretin/TonB_short_N"/>
</dbReference>
<evidence type="ECO:0000259" key="17">
    <source>
        <dbReference type="SMART" id="SM00965"/>
    </source>
</evidence>
<dbReference type="InterPro" id="IPR037066">
    <property type="entry name" value="Plug_dom_sf"/>
</dbReference>
<protein>
    <submittedName>
        <fullName evidence="18">TonB-dependent siderophore receptor</fullName>
    </submittedName>
</protein>
<dbReference type="PANTHER" id="PTHR32552:SF74">
    <property type="entry name" value="HYDROXAMATE SIDEROPHORE RECEPTOR FHUE"/>
    <property type="match status" value="1"/>
</dbReference>
<evidence type="ECO:0000256" key="8">
    <source>
        <dbReference type="ARBA" id="ARBA00023004"/>
    </source>
</evidence>
<evidence type="ECO:0000256" key="13">
    <source>
        <dbReference type="ARBA" id="ARBA00023237"/>
    </source>
</evidence>
<dbReference type="InterPro" id="IPR000531">
    <property type="entry name" value="Beta-barrel_TonB"/>
</dbReference>
<keyword evidence="12 18" id="KW-0675">Receptor</keyword>
<evidence type="ECO:0000256" key="12">
    <source>
        <dbReference type="ARBA" id="ARBA00023170"/>
    </source>
</evidence>
<dbReference type="InterPro" id="IPR012910">
    <property type="entry name" value="Plug_dom"/>
</dbReference>
<reference evidence="18 19" key="1">
    <citation type="submission" date="2017-05" db="EMBL/GenBank/DDBJ databases">
        <title>Whole genome sequence of Pseudomonas putida isolate 1312 commercialized as a biostimulant.</title>
        <authorList>
            <person name="Crovadore J."/>
            <person name="Blanc P."/>
            <person name="Chablais R."/>
            <person name="Cochard B."/>
            <person name="Grizard D."/>
            <person name="Lefort F."/>
        </authorList>
    </citation>
    <scope>NUCLEOTIDE SEQUENCE [LARGE SCALE GENOMIC DNA]</scope>
    <source>
        <strain evidence="18 19">1312</strain>
    </source>
</reference>
<keyword evidence="5" id="KW-0410">Iron transport</keyword>
<evidence type="ECO:0000256" key="14">
    <source>
        <dbReference type="PROSITE-ProRule" id="PRU01360"/>
    </source>
</evidence>
<keyword evidence="8" id="KW-0408">Iron</keyword>
<dbReference type="Pfam" id="PF07660">
    <property type="entry name" value="STN"/>
    <property type="match status" value="1"/>
</dbReference>
<comment type="caution">
    <text evidence="18">The sequence shown here is derived from an EMBL/GenBank/DDBJ whole genome shotgun (WGS) entry which is preliminary data.</text>
</comment>
<dbReference type="GO" id="GO:0015344">
    <property type="term" value="F:siderophore uptake transmembrane transporter activity"/>
    <property type="evidence" value="ECO:0007669"/>
    <property type="project" value="TreeGrafter"/>
</dbReference>
<dbReference type="RefSeq" id="WP_176393886.1">
    <property type="nucleotide sequence ID" value="NZ_NFSB01000083.1"/>
</dbReference>
<gene>
    <name evidence="18" type="ORF">B8W72_19500</name>
</gene>
<dbReference type="Gene3D" id="3.55.50.30">
    <property type="match status" value="1"/>
</dbReference>
<evidence type="ECO:0000256" key="10">
    <source>
        <dbReference type="ARBA" id="ARBA00023077"/>
    </source>
</evidence>
<evidence type="ECO:0000256" key="6">
    <source>
        <dbReference type="ARBA" id="ARBA00022692"/>
    </source>
</evidence>
<dbReference type="Gene3D" id="2.40.170.20">
    <property type="entry name" value="TonB-dependent receptor, beta-barrel domain"/>
    <property type="match status" value="1"/>
</dbReference>
<evidence type="ECO:0000256" key="15">
    <source>
        <dbReference type="RuleBase" id="RU003357"/>
    </source>
</evidence>
<dbReference type="GO" id="GO:0038023">
    <property type="term" value="F:signaling receptor activity"/>
    <property type="evidence" value="ECO:0007669"/>
    <property type="project" value="InterPro"/>
</dbReference>
<keyword evidence="3 14" id="KW-0813">Transport</keyword>
<evidence type="ECO:0000313" key="18">
    <source>
        <dbReference type="EMBL" id="OUM28830.1"/>
    </source>
</evidence>
<dbReference type="FunFam" id="2.170.130.10:FF:000010">
    <property type="entry name" value="Ferripyoverdine receptor"/>
    <property type="match status" value="1"/>
</dbReference>
<keyword evidence="4 14" id="KW-1134">Transmembrane beta strand</keyword>
<evidence type="ECO:0000256" key="1">
    <source>
        <dbReference type="ARBA" id="ARBA00004571"/>
    </source>
</evidence>
<evidence type="ECO:0000313" key="19">
    <source>
        <dbReference type="Proteomes" id="UP000196082"/>
    </source>
</evidence>
<evidence type="ECO:0000256" key="11">
    <source>
        <dbReference type="ARBA" id="ARBA00023136"/>
    </source>
</evidence>
<dbReference type="GO" id="GO:0015891">
    <property type="term" value="P:siderophore transport"/>
    <property type="evidence" value="ECO:0007669"/>
    <property type="project" value="InterPro"/>
</dbReference>
<comment type="subcellular location">
    <subcellularLocation>
        <location evidence="1 14">Cell outer membrane</location>
        <topology evidence="1 14">Multi-pass membrane protein</topology>
    </subcellularLocation>
</comment>
<keyword evidence="9" id="KW-0406">Ion transport</keyword>
<evidence type="ECO:0000256" key="3">
    <source>
        <dbReference type="ARBA" id="ARBA00022448"/>
    </source>
</evidence>
<keyword evidence="10 15" id="KW-0798">TonB box</keyword>
<evidence type="ECO:0000256" key="16">
    <source>
        <dbReference type="SAM" id="SignalP"/>
    </source>
</evidence>
<dbReference type="CDD" id="cd01347">
    <property type="entry name" value="ligand_gated_channel"/>
    <property type="match status" value="1"/>
</dbReference>
<dbReference type="InterPro" id="IPR039426">
    <property type="entry name" value="TonB-dep_rcpt-like"/>
</dbReference>
<keyword evidence="6 14" id="KW-0812">Transmembrane</keyword>
<organism evidence="18 19">
    <name type="scientific">Pseudomonas putida</name>
    <name type="common">Arthrobacter siderocapsulatus</name>
    <dbReference type="NCBI Taxonomy" id="303"/>
    <lineage>
        <taxon>Bacteria</taxon>
        <taxon>Pseudomonadati</taxon>
        <taxon>Pseudomonadota</taxon>
        <taxon>Gammaproteobacteria</taxon>
        <taxon>Pseudomonadales</taxon>
        <taxon>Pseudomonadaceae</taxon>
        <taxon>Pseudomonas</taxon>
    </lineage>
</organism>
<dbReference type="EMBL" id="NFSB01000083">
    <property type="protein sequence ID" value="OUM28830.1"/>
    <property type="molecule type" value="Genomic_DNA"/>
</dbReference>
<comment type="similarity">
    <text evidence="2 14 15">Belongs to the TonB-dependent receptor family.</text>
</comment>
<evidence type="ECO:0000256" key="4">
    <source>
        <dbReference type="ARBA" id="ARBA00022452"/>
    </source>
</evidence>
<evidence type="ECO:0000256" key="5">
    <source>
        <dbReference type="ARBA" id="ARBA00022496"/>
    </source>
</evidence>
<keyword evidence="11 14" id="KW-0472">Membrane</keyword>
<feature type="chain" id="PRO_5013164266" evidence="16">
    <location>
        <begin position="39"/>
        <end position="811"/>
    </location>
</feature>
<dbReference type="SMART" id="SM00965">
    <property type="entry name" value="STN"/>
    <property type="match status" value="1"/>
</dbReference>
<dbReference type="Gene3D" id="2.170.130.10">
    <property type="entry name" value="TonB-dependent receptor, plug domain"/>
    <property type="match status" value="1"/>
</dbReference>
<dbReference type="Pfam" id="PF00593">
    <property type="entry name" value="TonB_dep_Rec_b-barrel"/>
    <property type="match status" value="1"/>
</dbReference>
<dbReference type="PANTHER" id="PTHR32552">
    <property type="entry name" value="FERRICHROME IRON RECEPTOR-RELATED"/>
    <property type="match status" value="1"/>
</dbReference>
<proteinExistence type="inferred from homology"/>
<keyword evidence="13 14" id="KW-0998">Cell outer membrane</keyword>
<dbReference type="NCBIfam" id="TIGR01783">
    <property type="entry name" value="TonB-siderophor"/>
    <property type="match status" value="1"/>
</dbReference>
<dbReference type="AlphaFoldDB" id="A0A1Y3KYC4"/>
<dbReference type="PROSITE" id="PS52016">
    <property type="entry name" value="TONB_DEPENDENT_REC_3"/>
    <property type="match status" value="1"/>
</dbReference>
<evidence type="ECO:0000256" key="7">
    <source>
        <dbReference type="ARBA" id="ARBA00022729"/>
    </source>
</evidence>
<sequence>MQHPIPGFCAAPLNTPNALCLAMFGVSLLMATPTFSSAAESQVTARTLHQQDFAIEAGSLASVLNIFASEAGVVLSSDNGLTEGRQSPGIRGRYSIDQGFAVLLRGSGLQAVAGRDNSYVLLPAAPSDALQLGVTNVTGVGLGATTEGSKSYTTGSTNTATRMNLSLRETPQSVSVITRQQMDDQNMQSLEDVARAATGINTTKDFGTERSRYFSRGFQVNDLQYDGVPTSISESYSMDVTSVNNMAIYDRVEFVRGANGLMQGAGNPSAAINLVRKRPTNTYKLKAEIGAGSWDNYHSQIDVGGPLNEQGTLRGRTVLMYNAGNSFVDRADKENQLFYAIGEADLSEDTTVSLGTVLQKDYHGGYDLGGLPTQLNGSFYPLSRSTSFAPSWAHLNKINRTVFADIKHGFNDDWKLTVNTNLMWSNADFLGLYGNNIGNDQFRLSTNDTKYDDEQISLDAALNGAFYLLGQRHELVFGANARKDRFINESRYNNNPSVVDILDFAPSHVAAPTYSYERIQYRNVRKDKGLYAATRLNPSDDLHVILGSRFSWVDYASADYDDRFKENGKVIPYAGVVYDLTDNASVYASYTEIYQVQSNYDINNKLLNPITGSNYEIGLKNEFYDGLLNTSVAVFQVDQSHLPQAVAGAARICGPGRTSTCYEEGGKVRNRGFEVEASGELLPGWNTVLGYTYSHPEYVGGTRKGTDYATETSPQRLFKFATNYRLPGELSDWRVGGNVYHQSKVYLGSVEQGAYNLVDLNANYQINKNLSAQLNLNNVFDKNYYSAIYNSNLGNYYGEPRNFAVTLRYEN</sequence>
<name>A0A1Y3KYC4_PSEPU</name>
<dbReference type="SUPFAM" id="SSF56935">
    <property type="entry name" value="Porins"/>
    <property type="match status" value="1"/>
</dbReference>
<accession>A0A1Y3KYC4</accession>
<evidence type="ECO:0000256" key="9">
    <source>
        <dbReference type="ARBA" id="ARBA00023065"/>
    </source>
</evidence>
<dbReference type="InterPro" id="IPR010105">
    <property type="entry name" value="TonB_sidphr_rcpt"/>
</dbReference>